<name>A0A7Y0XAE7_VIBPH</name>
<proteinExistence type="predicted"/>
<gene>
    <name evidence="1" type="ORF">HKB16_02185</name>
</gene>
<dbReference type="EMBL" id="JABCLB010000227">
    <property type="protein sequence ID" value="NMU81681.1"/>
    <property type="molecule type" value="Genomic_DNA"/>
</dbReference>
<dbReference type="Proteomes" id="UP000518904">
    <property type="component" value="Unassembled WGS sequence"/>
</dbReference>
<feature type="non-terminal residue" evidence="1">
    <location>
        <position position="1"/>
    </location>
</feature>
<sequence length="92" mass="9931">TLGFATIFALSVFSAFGQKTKQIPPAATDVSAIVRGTAAYAEIALKKAEVDAELESLLPDYTEDFPKIKELRFASNLLTQDLASLNAVRPDE</sequence>
<protein>
    <submittedName>
        <fullName evidence="1">Uncharacterized protein</fullName>
    </submittedName>
</protein>
<comment type="caution">
    <text evidence="1">The sequence shown here is derived from an EMBL/GenBank/DDBJ whole genome shotgun (WGS) entry which is preliminary data.</text>
</comment>
<dbReference type="AlphaFoldDB" id="A0A7Y0XAE7"/>
<organism evidence="1 2">
    <name type="scientific">Vibrio parahaemolyticus</name>
    <dbReference type="NCBI Taxonomy" id="670"/>
    <lineage>
        <taxon>Bacteria</taxon>
        <taxon>Pseudomonadati</taxon>
        <taxon>Pseudomonadota</taxon>
        <taxon>Gammaproteobacteria</taxon>
        <taxon>Vibrionales</taxon>
        <taxon>Vibrionaceae</taxon>
        <taxon>Vibrio</taxon>
    </lineage>
</organism>
<evidence type="ECO:0000313" key="2">
    <source>
        <dbReference type="Proteomes" id="UP000518904"/>
    </source>
</evidence>
<accession>A0A7Y0XAE7</accession>
<evidence type="ECO:0000313" key="1">
    <source>
        <dbReference type="EMBL" id="NMU81681.1"/>
    </source>
</evidence>
<reference evidence="1 2" key="1">
    <citation type="submission" date="2020-04" db="EMBL/GenBank/DDBJ databases">
        <title>Whole-genome sequencing of Vibrio spp. from China reveals different genetic environments of blaCTX-M-14 among diverse lineages.</title>
        <authorList>
            <person name="Zheng Z."/>
            <person name="Ye L."/>
            <person name="Chen S."/>
        </authorList>
    </citation>
    <scope>NUCLEOTIDE SEQUENCE [LARGE SCALE GENOMIC DNA]</scope>
    <source>
        <strain evidence="1 2">Vb0551</strain>
    </source>
</reference>
<feature type="non-terminal residue" evidence="1">
    <location>
        <position position="92"/>
    </location>
</feature>